<evidence type="ECO:0000313" key="22">
    <source>
        <dbReference type="Proteomes" id="UP000050961"/>
    </source>
</evidence>
<dbReference type="EMBL" id="AYZF01000008">
    <property type="protein sequence ID" value="KRN06996.1"/>
    <property type="molecule type" value="Genomic_DNA"/>
</dbReference>
<feature type="binding site" evidence="18">
    <location>
        <position position="246"/>
    </location>
    <ligand>
        <name>Zn(2+)</name>
        <dbReference type="ChEBI" id="CHEBI:29105"/>
    </ligand>
</feature>
<dbReference type="HAMAP" id="MF_00110">
    <property type="entry name" value="DHQ_synthase"/>
    <property type="match status" value="1"/>
</dbReference>
<dbReference type="NCBIfam" id="TIGR01357">
    <property type="entry name" value="aroB"/>
    <property type="match status" value="1"/>
</dbReference>
<dbReference type="InterPro" id="IPR030960">
    <property type="entry name" value="DHQS/DOIS_N"/>
</dbReference>
<evidence type="ECO:0000256" key="6">
    <source>
        <dbReference type="ARBA" id="ARBA00005412"/>
    </source>
</evidence>
<feature type="binding site" evidence="18">
    <location>
        <begin position="170"/>
        <end position="173"/>
    </location>
    <ligand>
        <name>NAD(+)</name>
        <dbReference type="ChEBI" id="CHEBI:57540"/>
    </ligand>
</feature>
<evidence type="ECO:0000256" key="3">
    <source>
        <dbReference type="ARBA" id="ARBA00001947"/>
    </source>
</evidence>
<feature type="binding site" evidence="18">
    <location>
        <begin position="130"/>
        <end position="131"/>
    </location>
    <ligand>
        <name>NAD(+)</name>
        <dbReference type="ChEBI" id="CHEBI:57540"/>
    </ligand>
</feature>
<feature type="binding site" evidence="18">
    <location>
        <position position="152"/>
    </location>
    <ligand>
        <name>NAD(+)</name>
        <dbReference type="ChEBI" id="CHEBI:57540"/>
    </ligand>
</feature>
<dbReference type="PANTHER" id="PTHR43622:SF7">
    <property type="entry name" value="3-DEHYDROQUINATE SYNTHASE, CHLOROPLASTIC"/>
    <property type="match status" value="1"/>
</dbReference>
<evidence type="ECO:0000256" key="8">
    <source>
        <dbReference type="ARBA" id="ARBA00017684"/>
    </source>
</evidence>
<name>A0A023CY01_9LACO</name>
<evidence type="ECO:0000256" key="15">
    <source>
        <dbReference type="ARBA" id="ARBA00023141"/>
    </source>
</evidence>
<keyword evidence="14 18" id="KW-0520">NAD</keyword>
<evidence type="ECO:0000256" key="16">
    <source>
        <dbReference type="ARBA" id="ARBA00023239"/>
    </source>
</evidence>
<evidence type="ECO:0000256" key="1">
    <source>
        <dbReference type="ARBA" id="ARBA00001393"/>
    </source>
</evidence>
<evidence type="ECO:0000256" key="9">
    <source>
        <dbReference type="ARBA" id="ARBA00022490"/>
    </source>
</evidence>
<dbReference type="GO" id="GO:0009073">
    <property type="term" value="P:aromatic amino acid family biosynthetic process"/>
    <property type="evidence" value="ECO:0007669"/>
    <property type="project" value="UniProtKB-KW"/>
</dbReference>
<dbReference type="PANTHER" id="PTHR43622">
    <property type="entry name" value="3-DEHYDROQUINATE SYNTHASE"/>
    <property type="match status" value="1"/>
</dbReference>
<evidence type="ECO:0000256" key="7">
    <source>
        <dbReference type="ARBA" id="ARBA00013031"/>
    </source>
</evidence>
<organism evidence="21 22">
    <name type="scientific">Liquorilactobacillus sucicola DSM 21376 = JCM 15457</name>
    <dbReference type="NCBI Taxonomy" id="1423806"/>
    <lineage>
        <taxon>Bacteria</taxon>
        <taxon>Bacillati</taxon>
        <taxon>Bacillota</taxon>
        <taxon>Bacilli</taxon>
        <taxon>Lactobacillales</taxon>
        <taxon>Lactobacillaceae</taxon>
        <taxon>Liquorilactobacillus</taxon>
    </lineage>
</organism>
<dbReference type="PATRIC" id="fig|1423806.3.peg.569"/>
<feature type="binding site" evidence="18">
    <location>
        <position position="185"/>
    </location>
    <ligand>
        <name>Zn(2+)</name>
        <dbReference type="ChEBI" id="CHEBI:29105"/>
    </ligand>
</feature>
<dbReference type="InterPro" id="IPR030963">
    <property type="entry name" value="DHQ_synth_fam"/>
</dbReference>
<dbReference type="Pfam" id="PF24621">
    <property type="entry name" value="DHQS_C"/>
    <property type="match status" value="1"/>
</dbReference>
<dbReference type="SUPFAM" id="SSF56796">
    <property type="entry name" value="Dehydroquinate synthase-like"/>
    <property type="match status" value="1"/>
</dbReference>
<evidence type="ECO:0000313" key="21">
    <source>
        <dbReference type="EMBL" id="KRN06996.1"/>
    </source>
</evidence>
<dbReference type="AlphaFoldDB" id="A0A023CY01"/>
<comment type="cofactor">
    <cofactor evidence="3">
        <name>Zn(2+)</name>
        <dbReference type="ChEBI" id="CHEBI:29105"/>
    </cofactor>
</comment>
<keyword evidence="17 18" id="KW-0170">Cobalt</keyword>
<keyword evidence="12 18" id="KW-0547">Nucleotide-binding</keyword>
<protein>
    <recommendedName>
        <fullName evidence="8 18">3-dehydroquinate synthase</fullName>
        <shortName evidence="18">DHQS</shortName>
        <ecNumber evidence="7 18">4.2.3.4</ecNumber>
    </recommendedName>
</protein>
<dbReference type="GO" id="GO:0046872">
    <property type="term" value="F:metal ion binding"/>
    <property type="evidence" value="ECO:0007669"/>
    <property type="project" value="UniProtKB-KW"/>
</dbReference>
<comment type="subcellular location">
    <subcellularLocation>
        <location evidence="4 18">Cytoplasm</location>
    </subcellularLocation>
</comment>
<dbReference type="InterPro" id="IPR056179">
    <property type="entry name" value="DHQS_C"/>
</dbReference>
<dbReference type="Gene3D" id="3.40.50.1970">
    <property type="match status" value="1"/>
</dbReference>
<keyword evidence="10 18" id="KW-0028">Amino-acid biosynthesis</keyword>
<feature type="binding site" evidence="18">
    <location>
        <position position="143"/>
    </location>
    <ligand>
        <name>NAD(+)</name>
        <dbReference type="ChEBI" id="CHEBI:57540"/>
    </ligand>
</feature>
<dbReference type="GO" id="GO:0005737">
    <property type="term" value="C:cytoplasm"/>
    <property type="evidence" value="ECO:0007669"/>
    <property type="project" value="UniProtKB-SubCell"/>
</dbReference>
<dbReference type="PIRSF" id="PIRSF001455">
    <property type="entry name" value="DHQ_synth"/>
    <property type="match status" value="1"/>
</dbReference>
<dbReference type="EC" id="4.2.3.4" evidence="7 18"/>
<evidence type="ECO:0000256" key="18">
    <source>
        <dbReference type="HAMAP-Rule" id="MF_00110"/>
    </source>
</evidence>
<feature type="binding site" evidence="18">
    <location>
        <position position="262"/>
    </location>
    <ligand>
        <name>Zn(2+)</name>
        <dbReference type="ChEBI" id="CHEBI:29105"/>
    </ligand>
</feature>
<comment type="caution">
    <text evidence="21">The sequence shown here is derived from an EMBL/GenBank/DDBJ whole genome shotgun (WGS) entry which is preliminary data.</text>
</comment>
<accession>A0A023CY01</accession>
<evidence type="ECO:0000259" key="19">
    <source>
        <dbReference type="Pfam" id="PF01761"/>
    </source>
</evidence>
<comment type="cofactor">
    <cofactor evidence="18">
        <name>Co(2+)</name>
        <dbReference type="ChEBI" id="CHEBI:48828"/>
    </cofactor>
    <cofactor evidence="18">
        <name>Zn(2+)</name>
        <dbReference type="ChEBI" id="CHEBI:29105"/>
    </cofactor>
    <text evidence="18">Binds 1 divalent metal cation per subunit. Can use either Co(2+) or Zn(2+).</text>
</comment>
<feature type="domain" description="3-dehydroquinate synthase N-terminal" evidence="19">
    <location>
        <begin position="68"/>
        <end position="179"/>
    </location>
</feature>
<gene>
    <name evidence="18" type="primary">aroB</name>
    <name evidence="21" type="ORF">FD15_GL000559</name>
</gene>
<evidence type="ECO:0000256" key="4">
    <source>
        <dbReference type="ARBA" id="ARBA00004496"/>
    </source>
</evidence>
<keyword evidence="16 18" id="KW-0456">Lyase</keyword>
<dbReference type="RefSeq" id="WP_034988512.1">
    <property type="nucleotide sequence ID" value="NZ_AYZF01000008.1"/>
</dbReference>
<evidence type="ECO:0000256" key="12">
    <source>
        <dbReference type="ARBA" id="ARBA00022741"/>
    </source>
</evidence>
<proteinExistence type="inferred from homology"/>
<dbReference type="GO" id="GO:0000166">
    <property type="term" value="F:nucleotide binding"/>
    <property type="evidence" value="ECO:0007669"/>
    <property type="project" value="UniProtKB-KW"/>
</dbReference>
<evidence type="ECO:0000256" key="14">
    <source>
        <dbReference type="ARBA" id="ARBA00023027"/>
    </source>
</evidence>
<comment type="pathway">
    <text evidence="5 18">Metabolic intermediate biosynthesis; chorismate biosynthesis; chorismate from D-erythrose 4-phosphate and phosphoenolpyruvate: step 2/7.</text>
</comment>
<reference evidence="21 22" key="1">
    <citation type="journal article" date="2015" name="Genome Announc.">
        <title>Expanding the biotechnology potential of lactobacilli through comparative genomics of 213 strains and associated genera.</title>
        <authorList>
            <person name="Sun Z."/>
            <person name="Harris H.M."/>
            <person name="McCann A."/>
            <person name="Guo C."/>
            <person name="Argimon S."/>
            <person name="Zhang W."/>
            <person name="Yang X."/>
            <person name="Jeffery I.B."/>
            <person name="Cooney J.C."/>
            <person name="Kagawa T.F."/>
            <person name="Liu W."/>
            <person name="Song Y."/>
            <person name="Salvetti E."/>
            <person name="Wrobel A."/>
            <person name="Rasinkangas P."/>
            <person name="Parkhill J."/>
            <person name="Rea M.C."/>
            <person name="O'Sullivan O."/>
            <person name="Ritari J."/>
            <person name="Douillard F.P."/>
            <person name="Paul Ross R."/>
            <person name="Yang R."/>
            <person name="Briner A.E."/>
            <person name="Felis G.E."/>
            <person name="de Vos W.M."/>
            <person name="Barrangou R."/>
            <person name="Klaenhammer T.R."/>
            <person name="Caufield P.W."/>
            <person name="Cui Y."/>
            <person name="Zhang H."/>
            <person name="O'Toole P.W."/>
        </authorList>
    </citation>
    <scope>NUCLEOTIDE SEQUENCE [LARGE SCALE GENOMIC DNA]</scope>
    <source>
        <strain evidence="21 22">DSM 21376</strain>
    </source>
</reference>
<dbReference type="InterPro" id="IPR050071">
    <property type="entry name" value="Dehydroquinate_synthase"/>
</dbReference>
<evidence type="ECO:0000256" key="13">
    <source>
        <dbReference type="ARBA" id="ARBA00022833"/>
    </source>
</evidence>
<evidence type="ECO:0000256" key="2">
    <source>
        <dbReference type="ARBA" id="ARBA00001911"/>
    </source>
</evidence>
<dbReference type="Gene3D" id="1.20.1090.10">
    <property type="entry name" value="Dehydroquinate synthase-like - alpha domain"/>
    <property type="match status" value="1"/>
</dbReference>
<feature type="domain" description="3-dehydroquinate synthase C-terminal" evidence="20">
    <location>
        <begin position="182"/>
        <end position="321"/>
    </location>
</feature>
<dbReference type="UniPathway" id="UPA00053">
    <property type="reaction ID" value="UER00085"/>
</dbReference>
<dbReference type="GO" id="GO:0003856">
    <property type="term" value="F:3-dehydroquinate synthase activity"/>
    <property type="evidence" value="ECO:0007669"/>
    <property type="project" value="UniProtKB-UniRule"/>
</dbReference>
<evidence type="ECO:0000256" key="17">
    <source>
        <dbReference type="ARBA" id="ARBA00023285"/>
    </source>
</evidence>
<evidence type="ECO:0000259" key="20">
    <source>
        <dbReference type="Pfam" id="PF24621"/>
    </source>
</evidence>
<dbReference type="OrthoDB" id="9806583at2"/>
<keyword evidence="11 18" id="KW-0479">Metal-binding</keyword>
<keyword evidence="22" id="KW-1185">Reference proteome</keyword>
<dbReference type="Pfam" id="PF01761">
    <property type="entry name" value="DHQ_synthase"/>
    <property type="match status" value="1"/>
</dbReference>
<evidence type="ECO:0000256" key="11">
    <source>
        <dbReference type="ARBA" id="ARBA00022723"/>
    </source>
</evidence>
<dbReference type="CDD" id="cd08195">
    <property type="entry name" value="DHQS"/>
    <property type="match status" value="1"/>
</dbReference>
<comment type="cofactor">
    <cofactor evidence="2 18">
        <name>NAD(+)</name>
        <dbReference type="ChEBI" id="CHEBI:57540"/>
    </cofactor>
</comment>
<keyword evidence="9 18" id="KW-0963">Cytoplasm</keyword>
<comment type="function">
    <text evidence="18">Catalyzes the conversion of 3-deoxy-D-arabino-heptulosonate 7-phosphate (DAHP) to dehydroquinate (DHQ).</text>
</comment>
<dbReference type="GO" id="GO:0008652">
    <property type="term" value="P:amino acid biosynthetic process"/>
    <property type="evidence" value="ECO:0007669"/>
    <property type="project" value="UniProtKB-KW"/>
</dbReference>
<evidence type="ECO:0000256" key="10">
    <source>
        <dbReference type="ARBA" id="ARBA00022605"/>
    </source>
</evidence>
<dbReference type="eggNOG" id="COG0337">
    <property type="taxonomic scope" value="Bacteria"/>
</dbReference>
<dbReference type="STRING" id="1423806.FD15_GL000559"/>
<dbReference type="FunFam" id="3.40.50.1970:FF:000007">
    <property type="entry name" value="Pentafunctional AROM polypeptide"/>
    <property type="match status" value="1"/>
</dbReference>
<comment type="caution">
    <text evidence="18">Lacks conserved residue(s) required for the propagation of feature annotation.</text>
</comment>
<dbReference type="Proteomes" id="UP000050961">
    <property type="component" value="Unassembled WGS sequence"/>
</dbReference>
<dbReference type="GO" id="GO:0009423">
    <property type="term" value="P:chorismate biosynthetic process"/>
    <property type="evidence" value="ECO:0007669"/>
    <property type="project" value="UniProtKB-UniRule"/>
</dbReference>
<keyword evidence="15 18" id="KW-0057">Aromatic amino acid biosynthesis</keyword>
<feature type="binding site" evidence="18">
    <location>
        <begin position="106"/>
        <end position="110"/>
    </location>
    <ligand>
        <name>NAD(+)</name>
        <dbReference type="ChEBI" id="CHEBI:57540"/>
    </ligand>
</feature>
<dbReference type="InterPro" id="IPR016037">
    <property type="entry name" value="DHQ_synth_AroB"/>
</dbReference>
<comment type="catalytic activity">
    <reaction evidence="1 18">
        <text>7-phospho-2-dehydro-3-deoxy-D-arabino-heptonate = 3-dehydroquinate + phosphate</text>
        <dbReference type="Rhea" id="RHEA:21968"/>
        <dbReference type="ChEBI" id="CHEBI:32364"/>
        <dbReference type="ChEBI" id="CHEBI:43474"/>
        <dbReference type="ChEBI" id="CHEBI:58394"/>
        <dbReference type="EC" id="4.2.3.4"/>
    </reaction>
</comment>
<evidence type="ECO:0000256" key="5">
    <source>
        <dbReference type="ARBA" id="ARBA00004661"/>
    </source>
</evidence>
<keyword evidence="13 18" id="KW-0862">Zinc</keyword>
<sequence>MSEEKNEITLKNYQVKIQDGLLQHLAEFIKPLWQPKKIAVITDDNVGPLYVDKVEAQLIEMGHRVVILTVPAGETSKSWEQVQVLIDSLAQNNFVRSDGIVALGGGVVGDLAGFVASIYMRGISLIQIPTSLLAQVDSSVGGKTAIDLNAGKNMVGSFYQPNLVLIDPSTIQTLPKRMLVEGYGEIVKCAALVGGSFWEIVQKVHQPADIILQAESLIHASIAFKASVVMRDEKENGLRKLLNFGHTLGHALELIEDGQLMHGEAVAVGMAYITAAFEKKGMTAAGTTAEITARLAQVGLPLVANQLGSAAFYRAMLHDKKIKGDQIILVYIKKIGEPAFYPLKITELKKWFEPILNSQIEDN</sequence>
<comment type="similarity">
    <text evidence="6 18">Belongs to the sugar phosphate cyclases superfamily. Dehydroquinate synthase family.</text>
</comment>